<feature type="DNA-binding region" description="H-T-H motif" evidence="2">
    <location>
        <begin position="42"/>
        <end position="61"/>
    </location>
</feature>
<comment type="caution">
    <text evidence="4">The sequence shown here is derived from an EMBL/GenBank/DDBJ whole genome shotgun (WGS) entry which is preliminary data.</text>
</comment>
<dbReference type="RefSeq" id="WP_185060511.1">
    <property type="nucleotide sequence ID" value="NZ_BAABJP010000036.1"/>
</dbReference>
<evidence type="ECO:0000256" key="2">
    <source>
        <dbReference type="PROSITE-ProRule" id="PRU00335"/>
    </source>
</evidence>
<gene>
    <name evidence="4" type="ORF">GCM10023321_58400</name>
</gene>
<protein>
    <submittedName>
        <fullName evidence="4">TetR/AcrR family transcriptional regulator</fullName>
    </submittedName>
</protein>
<reference evidence="5" key="1">
    <citation type="journal article" date="2019" name="Int. J. Syst. Evol. Microbiol.">
        <title>The Global Catalogue of Microorganisms (GCM) 10K type strain sequencing project: providing services to taxonomists for standard genome sequencing and annotation.</title>
        <authorList>
            <consortium name="The Broad Institute Genomics Platform"/>
            <consortium name="The Broad Institute Genome Sequencing Center for Infectious Disease"/>
            <person name="Wu L."/>
            <person name="Ma J."/>
        </authorList>
    </citation>
    <scope>NUCLEOTIDE SEQUENCE [LARGE SCALE GENOMIC DNA]</scope>
    <source>
        <strain evidence="5">JCM 18303</strain>
    </source>
</reference>
<evidence type="ECO:0000313" key="5">
    <source>
        <dbReference type="Proteomes" id="UP001428817"/>
    </source>
</evidence>
<dbReference type="InterPro" id="IPR009057">
    <property type="entry name" value="Homeodomain-like_sf"/>
</dbReference>
<keyword evidence="5" id="KW-1185">Reference proteome</keyword>
<keyword evidence="1 2" id="KW-0238">DNA-binding</keyword>
<dbReference type="PROSITE" id="PS50977">
    <property type="entry name" value="HTH_TETR_2"/>
    <property type="match status" value="1"/>
</dbReference>
<dbReference type="InterPro" id="IPR050624">
    <property type="entry name" value="HTH-type_Tx_Regulator"/>
</dbReference>
<dbReference type="EMBL" id="BAABJP010000036">
    <property type="protein sequence ID" value="GAA5166762.1"/>
    <property type="molecule type" value="Genomic_DNA"/>
</dbReference>
<dbReference type="Gene3D" id="1.10.357.10">
    <property type="entry name" value="Tetracycline Repressor, domain 2"/>
    <property type="match status" value="1"/>
</dbReference>
<dbReference type="Proteomes" id="UP001428817">
    <property type="component" value="Unassembled WGS sequence"/>
</dbReference>
<evidence type="ECO:0000256" key="1">
    <source>
        <dbReference type="ARBA" id="ARBA00023125"/>
    </source>
</evidence>
<feature type="domain" description="HTH tetR-type" evidence="3">
    <location>
        <begin position="18"/>
        <end position="79"/>
    </location>
</feature>
<evidence type="ECO:0000313" key="4">
    <source>
        <dbReference type="EMBL" id="GAA5166762.1"/>
    </source>
</evidence>
<sequence length="214" mass="23060">MSGQTRAYGGVDGDERRARRRERLIEAGLDLLSSEQGEAALTVRSVCARSGLAARYFYESFGDRTELALAVYDHVVGEIATTTAAAVAAGPRDARARTRAGLANIVRVIVDDPRRGRLLFSTAFLSAPLARRRLESGQLFCGLLAGHTKAFFGVVGDGRLDLATQFAVGGLAQALTAWLHGHLELDPEPLVDHCTDLFVALMSQALVSREPPER</sequence>
<name>A0ABP9QSD2_9PSEU</name>
<dbReference type="SUPFAM" id="SSF46689">
    <property type="entry name" value="Homeodomain-like"/>
    <property type="match status" value="1"/>
</dbReference>
<evidence type="ECO:0000259" key="3">
    <source>
        <dbReference type="PROSITE" id="PS50977"/>
    </source>
</evidence>
<accession>A0ABP9QSD2</accession>
<proteinExistence type="predicted"/>
<dbReference type="PANTHER" id="PTHR43479">
    <property type="entry name" value="ACREF/ENVCD OPERON REPRESSOR-RELATED"/>
    <property type="match status" value="1"/>
</dbReference>
<dbReference type="InterPro" id="IPR001647">
    <property type="entry name" value="HTH_TetR"/>
</dbReference>
<dbReference type="PANTHER" id="PTHR43479:SF11">
    <property type="entry name" value="ACREF_ENVCD OPERON REPRESSOR-RELATED"/>
    <property type="match status" value="1"/>
</dbReference>
<organism evidence="4 5">
    <name type="scientific">Pseudonocardia eucalypti</name>
    <dbReference type="NCBI Taxonomy" id="648755"/>
    <lineage>
        <taxon>Bacteria</taxon>
        <taxon>Bacillati</taxon>
        <taxon>Actinomycetota</taxon>
        <taxon>Actinomycetes</taxon>
        <taxon>Pseudonocardiales</taxon>
        <taxon>Pseudonocardiaceae</taxon>
        <taxon>Pseudonocardia</taxon>
    </lineage>
</organism>